<dbReference type="GO" id="GO:0005886">
    <property type="term" value="C:plasma membrane"/>
    <property type="evidence" value="ECO:0007669"/>
    <property type="project" value="UniProtKB-SubCell"/>
</dbReference>
<evidence type="ECO:0000256" key="4">
    <source>
        <dbReference type="ARBA" id="ARBA00022989"/>
    </source>
</evidence>
<feature type="transmembrane region" description="Helical" evidence="6">
    <location>
        <begin position="16"/>
        <end position="36"/>
    </location>
</feature>
<sequence>MYLIGMLEMPERRSTISIVPAVALLSALGLIGYWLLYSPGWLQVDAQAVARWVEGLGPFGPLAIIALMTLAVVASPIPSAPIALAAGAAFGQIAGTLYVAIGAEVGALAAFGIARVLGRNTVDKLLDPRAVTGLLGSQNALTLAVFVSRLLPFVSFDVMSYAAGLSRIHPWRFILATLAGILPASFALAYLGDEAMSGNFSSAAWIAIGLGLLTATPILVVALRHKSGTVPPSPQLEDPK</sequence>
<dbReference type="InterPro" id="IPR015414">
    <property type="entry name" value="TMEM64"/>
</dbReference>
<evidence type="ECO:0000313" key="9">
    <source>
        <dbReference type="Proteomes" id="UP000199026"/>
    </source>
</evidence>
<feature type="transmembrane region" description="Helical" evidence="6">
    <location>
        <begin position="203"/>
        <end position="223"/>
    </location>
</feature>
<proteinExistence type="inferred from homology"/>
<comment type="subcellular location">
    <subcellularLocation>
        <location evidence="1 6">Cell membrane</location>
        <topology evidence="1 6">Multi-pass membrane protein</topology>
    </subcellularLocation>
</comment>
<comment type="caution">
    <text evidence="6">Lacks conserved residue(s) required for the propagation of feature annotation.</text>
</comment>
<keyword evidence="5 6" id="KW-0472">Membrane</keyword>
<protein>
    <recommendedName>
        <fullName evidence="6">TVP38/TMEM64 family membrane protein</fullName>
    </recommendedName>
</protein>
<feature type="transmembrane region" description="Helical" evidence="6">
    <location>
        <begin position="171"/>
        <end position="191"/>
    </location>
</feature>
<evidence type="ECO:0000256" key="5">
    <source>
        <dbReference type="ARBA" id="ARBA00023136"/>
    </source>
</evidence>
<feature type="transmembrane region" description="Helical" evidence="6">
    <location>
        <begin position="97"/>
        <end position="118"/>
    </location>
</feature>
<evidence type="ECO:0000259" key="7">
    <source>
        <dbReference type="Pfam" id="PF09335"/>
    </source>
</evidence>
<dbReference type="EMBL" id="FNPR01000006">
    <property type="protein sequence ID" value="SDY85201.1"/>
    <property type="molecule type" value="Genomic_DNA"/>
</dbReference>
<keyword evidence="3 6" id="KW-0812">Transmembrane</keyword>
<evidence type="ECO:0000256" key="2">
    <source>
        <dbReference type="ARBA" id="ARBA00022475"/>
    </source>
</evidence>
<dbReference type="PANTHER" id="PTHR12677">
    <property type="entry name" value="GOLGI APPARATUS MEMBRANE PROTEIN TVP38-RELATED"/>
    <property type="match status" value="1"/>
</dbReference>
<dbReference type="Pfam" id="PF09335">
    <property type="entry name" value="VTT_dom"/>
    <property type="match status" value="1"/>
</dbReference>
<evidence type="ECO:0000256" key="3">
    <source>
        <dbReference type="ARBA" id="ARBA00022692"/>
    </source>
</evidence>
<accession>A0A1H3N8D6</accession>
<dbReference type="InterPro" id="IPR032816">
    <property type="entry name" value="VTT_dom"/>
</dbReference>
<reference evidence="8 9" key="1">
    <citation type="submission" date="2016-10" db="EMBL/GenBank/DDBJ databases">
        <authorList>
            <person name="de Groot N.N."/>
        </authorList>
    </citation>
    <scope>NUCLEOTIDE SEQUENCE [LARGE SCALE GENOMIC DNA]</scope>
    <source>
        <strain evidence="8 9">DSM 24677</strain>
    </source>
</reference>
<comment type="similarity">
    <text evidence="6">Belongs to the TVP38/TMEM64 family.</text>
</comment>
<gene>
    <name evidence="8" type="ORF">SAMN05444486_1063</name>
</gene>
<dbReference type="STRING" id="576131.SAMN05444486_1063"/>
<dbReference type="AlphaFoldDB" id="A0A1H3N8D6"/>
<keyword evidence="9" id="KW-1185">Reference proteome</keyword>
<dbReference type="PANTHER" id="PTHR12677:SF59">
    <property type="entry name" value="GOLGI APPARATUS MEMBRANE PROTEIN TVP38-RELATED"/>
    <property type="match status" value="1"/>
</dbReference>
<feature type="domain" description="VTT" evidence="7">
    <location>
        <begin position="77"/>
        <end position="193"/>
    </location>
</feature>
<evidence type="ECO:0000313" key="8">
    <source>
        <dbReference type="EMBL" id="SDY85201.1"/>
    </source>
</evidence>
<organism evidence="8 9">
    <name type="scientific">Lentibacter algarum</name>
    <dbReference type="NCBI Taxonomy" id="576131"/>
    <lineage>
        <taxon>Bacteria</taxon>
        <taxon>Pseudomonadati</taxon>
        <taxon>Pseudomonadota</taxon>
        <taxon>Alphaproteobacteria</taxon>
        <taxon>Rhodobacterales</taxon>
        <taxon>Roseobacteraceae</taxon>
        <taxon>Lentibacter</taxon>
    </lineage>
</organism>
<evidence type="ECO:0000256" key="1">
    <source>
        <dbReference type="ARBA" id="ARBA00004651"/>
    </source>
</evidence>
<evidence type="ECO:0000256" key="6">
    <source>
        <dbReference type="RuleBase" id="RU366058"/>
    </source>
</evidence>
<dbReference type="Proteomes" id="UP000199026">
    <property type="component" value="Unassembled WGS sequence"/>
</dbReference>
<name>A0A1H3N8D6_9RHOB</name>
<keyword evidence="4 6" id="KW-1133">Transmembrane helix</keyword>
<keyword evidence="2 6" id="KW-1003">Cell membrane</keyword>